<sequence>MFQTVDKVLSTVFFLGRAGPGKQKRLEQAGPRMQQAGPRVQQAGPRMKLLHRRSIFSLKRRNSEKILQNSIISPL</sequence>
<feature type="region of interest" description="Disordered" evidence="1">
    <location>
        <begin position="22"/>
        <end position="44"/>
    </location>
</feature>
<evidence type="ECO:0000256" key="1">
    <source>
        <dbReference type="SAM" id="MobiDB-lite"/>
    </source>
</evidence>
<evidence type="ECO:0000313" key="3">
    <source>
        <dbReference type="Proteomes" id="UP000003900"/>
    </source>
</evidence>
<accession>H3SE85</accession>
<comment type="caution">
    <text evidence="2">The sequence shown here is derived from an EMBL/GenBank/DDBJ whole genome shotgun (WGS) entry which is preliminary data.</text>
</comment>
<protein>
    <submittedName>
        <fullName evidence="2">Uncharacterized protein</fullName>
    </submittedName>
</protein>
<dbReference type="STRING" id="1131935.PDENDC454_09180"/>
<dbReference type="EMBL" id="AHKH01000018">
    <property type="protein sequence ID" value="EHQ62596.1"/>
    <property type="molecule type" value="Genomic_DNA"/>
</dbReference>
<organism evidence="2 3">
    <name type="scientific">Paenibacillus dendritiformis C454</name>
    <dbReference type="NCBI Taxonomy" id="1131935"/>
    <lineage>
        <taxon>Bacteria</taxon>
        <taxon>Bacillati</taxon>
        <taxon>Bacillota</taxon>
        <taxon>Bacilli</taxon>
        <taxon>Bacillales</taxon>
        <taxon>Paenibacillaceae</taxon>
        <taxon>Paenibacillus</taxon>
    </lineage>
</organism>
<proteinExistence type="predicted"/>
<keyword evidence="3" id="KW-1185">Reference proteome</keyword>
<name>H3SE85_9BACL</name>
<dbReference type="AlphaFoldDB" id="H3SE85"/>
<dbReference type="Proteomes" id="UP000003900">
    <property type="component" value="Unassembled WGS sequence"/>
</dbReference>
<evidence type="ECO:0000313" key="2">
    <source>
        <dbReference type="EMBL" id="EHQ62596.1"/>
    </source>
</evidence>
<gene>
    <name evidence="2" type="ORF">PDENDC454_09180</name>
</gene>
<reference evidence="2 3" key="1">
    <citation type="journal article" date="2012" name="J. Bacteriol.">
        <title>Genome Sequence of the Pattern-Forming Social Bacterium Paenibacillus dendritiformis C454 Chiral Morphotype.</title>
        <authorList>
            <person name="Sirota-Madi A."/>
            <person name="Olender T."/>
            <person name="Helman Y."/>
            <person name="Brainis I."/>
            <person name="Finkelshtein A."/>
            <person name="Roth D."/>
            <person name="Hagai E."/>
            <person name="Leshkowitz D."/>
            <person name="Brodsky L."/>
            <person name="Galatenko V."/>
            <person name="Nikolaev V."/>
            <person name="Gutnick D.L."/>
            <person name="Lancet D."/>
            <person name="Ben-Jacob E."/>
        </authorList>
    </citation>
    <scope>NUCLEOTIDE SEQUENCE [LARGE SCALE GENOMIC DNA]</scope>
    <source>
        <strain evidence="2 3">C454</strain>
    </source>
</reference>